<evidence type="ECO:0000256" key="9">
    <source>
        <dbReference type="ARBA" id="ARBA00026227"/>
    </source>
</evidence>
<dbReference type="Pfam" id="PF07817">
    <property type="entry name" value="GLE1"/>
    <property type="match status" value="1"/>
</dbReference>
<keyword evidence="5" id="KW-0653">Protein transport</keyword>
<reference evidence="12 13" key="1">
    <citation type="journal article" date="2014" name="PLoS Genet.">
        <title>Analysis of the Phlebiopsis gigantea genome, transcriptome and secretome provides insight into its pioneer colonization strategies of wood.</title>
        <authorList>
            <person name="Hori C."/>
            <person name="Ishida T."/>
            <person name="Igarashi K."/>
            <person name="Samejima M."/>
            <person name="Suzuki H."/>
            <person name="Master E."/>
            <person name="Ferreira P."/>
            <person name="Ruiz-Duenas F.J."/>
            <person name="Held B."/>
            <person name="Canessa P."/>
            <person name="Larrondo L.F."/>
            <person name="Schmoll M."/>
            <person name="Druzhinina I.S."/>
            <person name="Kubicek C.P."/>
            <person name="Gaskell J.A."/>
            <person name="Kersten P."/>
            <person name="St John F."/>
            <person name="Glasner J."/>
            <person name="Sabat G."/>
            <person name="Splinter BonDurant S."/>
            <person name="Syed K."/>
            <person name="Yadav J."/>
            <person name="Mgbeahuruike A.C."/>
            <person name="Kovalchuk A."/>
            <person name="Asiegbu F.O."/>
            <person name="Lackner G."/>
            <person name="Hoffmeister D."/>
            <person name="Rencoret J."/>
            <person name="Gutierrez A."/>
            <person name="Sun H."/>
            <person name="Lindquist E."/>
            <person name="Barry K."/>
            <person name="Riley R."/>
            <person name="Grigoriev I.V."/>
            <person name="Henrissat B."/>
            <person name="Kues U."/>
            <person name="Berka R.M."/>
            <person name="Martinez A.T."/>
            <person name="Covert S.F."/>
            <person name="Blanchette R.A."/>
            <person name="Cullen D."/>
        </authorList>
    </citation>
    <scope>NUCLEOTIDE SEQUENCE [LARGE SCALE GENOMIC DNA]</scope>
    <source>
        <strain evidence="12 13">11061_1 CR5-6</strain>
    </source>
</reference>
<evidence type="ECO:0000256" key="6">
    <source>
        <dbReference type="ARBA" id="ARBA00023010"/>
    </source>
</evidence>
<dbReference type="HOGENOM" id="CLU_020872_1_0_1"/>
<accession>A0A0C3P0N0</accession>
<dbReference type="GO" id="GO:0015031">
    <property type="term" value="P:protein transport"/>
    <property type="evidence" value="ECO:0007669"/>
    <property type="project" value="UniProtKB-KW"/>
</dbReference>
<dbReference type="GO" id="GO:0016973">
    <property type="term" value="P:poly(A)+ mRNA export from nucleus"/>
    <property type="evidence" value="ECO:0007669"/>
    <property type="project" value="InterPro"/>
</dbReference>
<keyword evidence="4" id="KW-0509">mRNA transport</keyword>
<gene>
    <name evidence="12" type="ORF">PHLGIDRAFT_99899</name>
</gene>
<evidence type="ECO:0000256" key="11">
    <source>
        <dbReference type="SAM" id="MobiDB-lite"/>
    </source>
</evidence>
<dbReference type="InterPro" id="IPR012476">
    <property type="entry name" value="GLE1"/>
</dbReference>
<evidence type="ECO:0000256" key="8">
    <source>
        <dbReference type="ARBA" id="ARBA00023242"/>
    </source>
</evidence>
<keyword evidence="3" id="KW-0813">Transport</keyword>
<evidence type="ECO:0000256" key="1">
    <source>
        <dbReference type="ARBA" id="ARBA00004567"/>
    </source>
</evidence>
<sequence>MEDMVASIKLRVTHRDAYEEWEHQTRKDAFLSARHEQAEHKARQKVAQSKQHIQVSNARATLHQRQLDEVQTMLGKVRVYQQKQENDYRAAWSQRNQAMKNRVETAIKLEEQKIQEKLEAERKQKEEAERRRKEEEEKARLEQERKLQEELKKRKEAEEKQKQQEREEEEKKQQAEAEKQKAESDKQNAEQEQSRETERKALGMSTPAEDWAKGRDLLKRVKTKPMPVVKGNKEMKKVWSAGRRAITPKIGQLTNDPQSISRITTQIIEVIMPTPPHPKPIYFALLSSLAKSILLQAETEVTAEKRSAVPLAQVTANLLGALERFPDVFWAKLCQRAGGWPVPFVVPVADFDGTPFDAAAQRKAMGYRDRQNKEGIAEYKMRVAGMMRVYFHVLVAPVAQPLDSRFRSHRVWTYFVWMLSDERLLASALSAELLYVALDVNGAGAKAVWGAQWTKLLEVLYEGCTAGLYGNPAKLIGGTTPEGISARVRVQGEIEKLMAT</sequence>
<dbReference type="STRING" id="745531.A0A0C3P0N0"/>
<keyword evidence="8" id="KW-0539">Nucleus</keyword>
<evidence type="ECO:0000256" key="10">
    <source>
        <dbReference type="ARBA" id="ARBA00029983"/>
    </source>
</evidence>
<dbReference type="GO" id="GO:0005543">
    <property type="term" value="F:phospholipid binding"/>
    <property type="evidence" value="ECO:0007669"/>
    <property type="project" value="TreeGrafter"/>
</dbReference>
<organism evidence="12 13">
    <name type="scientific">Phlebiopsis gigantea (strain 11061_1 CR5-6)</name>
    <name type="common">White-rot fungus</name>
    <name type="synonym">Peniophora gigantea</name>
    <dbReference type="NCBI Taxonomy" id="745531"/>
    <lineage>
        <taxon>Eukaryota</taxon>
        <taxon>Fungi</taxon>
        <taxon>Dikarya</taxon>
        <taxon>Basidiomycota</taxon>
        <taxon>Agaricomycotina</taxon>
        <taxon>Agaricomycetes</taxon>
        <taxon>Polyporales</taxon>
        <taxon>Phanerochaetaceae</taxon>
        <taxon>Phlebiopsis</taxon>
    </lineage>
</organism>
<dbReference type="PANTHER" id="PTHR12960">
    <property type="entry name" value="GLE-1-RELATED"/>
    <property type="match status" value="1"/>
</dbReference>
<feature type="compositionally biased region" description="Basic and acidic residues" evidence="11">
    <location>
        <begin position="155"/>
        <end position="201"/>
    </location>
</feature>
<evidence type="ECO:0000256" key="2">
    <source>
        <dbReference type="ARBA" id="ARBA00011056"/>
    </source>
</evidence>
<dbReference type="OrthoDB" id="420884at2759"/>
<evidence type="ECO:0000256" key="7">
    <source>
        <dbReference type="ARBA" id="ARBA00023132"/>
    </source>
</evidence>
<dbReference type="AlphaFoldDB" id="A0A0C3P0N0"/>
<keyword evidence="7" id="KW-0906">Nuclear pore complex</keyword>
<dbReference type="EMBL" id="KN840447">
    <property type="protein sequence ID" value="KIP11299.1"/>
    <property type="molecule type" value="Genomic_DNA"/>
</dbReference>
<dbReference type="GO" id="GO:0031369">
    <property type="term" value="F:translation initiation factor binding"/>
    <property type="evidence" value="ECO:0007669"/>
    <property type="project" value="TreeGrafter"/>
</dbReference>
<evidence type="ECO:0000256" key="5">
    <source>
        <dbReference type="ARBA" id="ARBA00022927"/>
    </source>
</evidence>
<dbReference type="Proteomes" id="UP000053257">
    <property type="component" value="Unassembled WGS sequence"/>
</dbReference>
<evidence type="ECO:0000256" key="3">
    <source>
        <dbReference type="ARBA" id="ARBA00022448"/>
    </source>
</evidence>
<name>A0A0C3P0N0_PHLG1</name>
<comment type="similarity">
    <text evidence="2">Belongs to the GLE1 family.</text>
</comment>
<evidence type="ECO:0000313" key="13">
    <source>
        <dbReference type="Proteomes" id="UP000053257"/>
    </source>
</evidence>
<dbReference type="GO" id="GO:0005737">
    <property type="term" value="C:cytoplasm"/>
    <property type="evidence" value="ECO:0007669"/>
    <property type="project" value="TreeGrafter"/>
</dbReference>
<dbReference type="InterPro" id="IPR038506">
    <property type="entry name" value="GLE1-like_sf"/>
</dbReference>
<evidence type="ECO:0000256" key="4">
    <source>
        <dbReference type="ARBA" id="ARBA00022816"/>
    </source>
</evidence>
<dbReference type="PANTHER" id="PTHR12960:SF0">
    <property type="entry name" value="MRNA EXPORT FACTOR GLE1"/>
    <property type="match status" value="1"/>
</dbReference>
<proteinExistence type="inferred from homology"/>
<feature type="region of interest" description="Disordered" evidence="11">
    <location>
        <begin position="155"/>
        <end position="215"/>
    </location>
</feature>
<evidence type="ECO:0000313" key="12">
    <source>
        <dbReference type="EMBL" id="KIP11299.1"/>
    </source>
</evidence>
<dbReference type="GO" id="GO:0000822">
    <property type="term" value="F:inositol hexakisphosphate binding"/>
    <property type="evidence" value="ECO:0007669"/>
    <property type="project" value="TreeGrafter"/>
</dbReference>
<dbReference type="Gene3D" id="1.25.40.510">
    <property type="entry name" value="GLE1-like"/>
    <property type="match status" value="1"/>
</dbReference>
<protein>
    <recommendedName>
        <fullName evidence="9">mRNA export factor GLE1</fullName>
    </recommendedName>
    <alternativeName>
        <fullName evidence="10">Nucleoporin GLE1</fullName>
    </alternativeName>
</protein>
<dbReference type="GO" id="GO:0044614">
    <property type="term" value="C:nuclear pore cytoplasmic filaments"/>
    <property type="evidence" value="ECO:0007669"/>
    <property type="project" value="TreeGrafter"/>
</dbReference>
<keyword evidence="6" id="KW-0811">Translocation</keyword>
<comment type="subcellular location">
    <subcellularLocation>
        <location evidence="1">Nucleus</location>
        <location evidence="1">Nuclear pore complex</location>
    </subcellularLocation>
</comment>
<keyword evidence="13" id="KW-1185">Reference proteome</keyword>